<feature type="region of interest" description="Disordered" evidence="14">
    <location>
        <begin position="99"/>
        <end position="140"/>
    </location>
</feature>
<dbReference type="Pfam" id="PF02732">
    <property type="entry name" value="ERCC4"/>
    <property type="match status" value="1"/>
</dbReference>
<evidence type="ECO:0000256" key="5">
    <source>
        <dbReference type="ARBA" id="ARBA00022723"/>
    </source>
</evidence>
<dbReference type="CDD" id="cd21036">
    <property type="entry name" value="WH_MUS81"/>
    <property type="match status" value="1"/>
</dbReference>
<evidence type="ECO:0000256" key="8">
    <source>
        <dbReference type="ARBA" id="ARBA00022801"/>
    </source>
</evidence>
<dbReference type="GO" id="GO:0005634">
    <property type="term" value="C:nucleus"/>
    <property type="evidence" value="ECO:0007669"/>
    <property type="project" value="UniProtKB-SubCell"/>
</dbReference>
<dbReference type="KEGG" id="btab:109040070"/>
<dbReference type="PANTHER" id="PTHR13451">
    <property type="entry name" value="CLASS II CROSSOVER JUNCTION ENDONUCLEASE MUS81"/>
    <property type="match status" value="1"/>
</dbReference>
<dbReference type="InterPro" id="IPR010996">
    <property type="entry name" value="HHH_MUS81"/>
</dbReference>
<dbReference type="GO" id="GO:0008821">
    <property type="term" value="F:crossover junction DNA endonuclease activity"/>
    <property type="evidence" value="ECO:0007669"/>
    <property type="project" value="UniProtKB-UniRule"/>
</dbReference>
<evidence type="ECO:0000256" key="13">
    <source>
        <dbReference type="RuleBase" id="RU369042"/>
    </source>
</evidence>
<dbReference type="Gene3D" id="1.10.150.110">
    <property type="entry name" value="DNA polymerase beta, N-terminal domain-like"/>
    <property type="match status" value="1"/>
</dbReference>
<dbReference type="GO" id="GO:0048257">
    <property type="term" value="F:3'-flap endonuclease activity"/>
    <property type="evidence" value="ECO:0007669"/>
    <property type="project" value="TreeGrafter"/>
</dbReference>
<dbReference type="InterPro" id="IPR006166">
    <property type="entry name" value="ERCC4_domain"/>
</dbReference>
<organism evidence="16 17">
    <name type="scientific">Bemisia tabaci</name>
    <name type="common">Sweetpotato whitefly</name>
    <name type="synonym">Aleurodes tabaci</name>
    <dbReference type="NCBI Taxonomy" id="7038"/>
    <lineage>
        <taxon>Eukaryota</taxon>
        <taxon>Metazoa</taxon>
        <taxon>Ecdysozoa</taxon>
        <taxon>Arthropoda</taxon>
        <taxon>Hexapoda</taxon>
        <taxon>Insecta</taxon>
        <taxon>Pterygota</taxon>
        <taxon>Neoptera</taxon>
        <taxon>Paraneoptera</taxon>
        <taxon>Hemiptera</taxon>
        <taxon>Sternorrhyncha</taxon>
        <taxon>Aleyrodoidea</taxon>
        <taxon>Aleyrodidae</taxon>
        <taxon>Aleyrodinae</taxon>
        <taxon>Bemisia</taxon>
    </lineage>
</organism>
<feature type="compositionally biased region" description="Polar residues" evidence="14">
    <location>
        <begin position="103"/>
        <end position="113"/>
    </location>
</feature>
<dbReference type="InterPro" id="IPR047416">
    <property type="entry name" value="XPF_nuclease_Mus81"/>
</dbReference>
<comment type="subcellular location">
    <subcellularLocation>
        <location evidence="2 13">Nucleus</location>
    </subcellularLocation>
</comment>
<dbReference type="GO" id="GO:0000712">
    <property type="term" value="P:resolution of meiotic recombination intermediates"/>
    <property type="evidence" value="ECO:0007669"/>
    <property type="project" value="TreeGrafter"/>
</dbReference>
<feature type="compositionally biased region" description="Basic residues" evidence="14">
    <location>
        <begin position="262"/>
        <end position="279"/>
    </location>
</feature>
<feature type="compositionally biased region" description="Polar residues" evidence="14">
    <location>
        <begin position="376"/>
        <end position="399"/>
    </location>
</feature>
<evidence type="ECO:0000256" key="11">
    <source>
        <dbReference type="ARBA" id="ARBA00023204"/>
    </source>
</evidence>
<dbReference type="Proteomes" id="UP001152759">
    <property type="component" value="Chromosome 2"/>
</dbReference>
<feature type="compositionally biased region" description="Polar residues" evidence="14">
    <location>
        <begin position="308"/>
        <end position="326"/>
    </location>
</feature>
<dbReference type="GO" id="GO:0048476">
    <property type="term" value="C:Holliday junction resolvase complex"/>
    <property type="evidence" value="ECO:0007669"/>
    <property type="project" value="UniProtKB-UniRule"/>
</dbReference>
<keyword evidence="9 13" id="KW-0460">Magnesium</keyword>
<keyword evidence="11 13" id="KW-0234">DNA repair</keyword>
<keyword evidence="10 13" id="KW-0233">DNA recombination</keyword>
<dbReference type="Pfam" id="PF21136">
    <property type="entry name" value="WHD_MUS81"/>
    <property type="match status" value="1"/>
</dbReference>
<dbReference type="EMBL" id="OU963863">
    <property type="protein sequence ID" value="CAH0384878.1"/>
    <property type="molecule type" value="Genomic_DNA"/>
</dbReference>
<dbReference type="SUPFAM" id="SSF52980">
    <property type="entry name" value="Restriction endonuclease-like"/>
    <property type="match status" value="1"/>
</dbReference>
<evidence type="ECO:0000256" key="2">
    <source>
        <dbReference type="ARBA" id="ARBA00004123"/>
    </source>
</evidence>
<dbReference type="InterPro" id="IPR047417">
    <property type="entry name" value="WHD_MUS81"/>
</dbReference>
<feature type="compositionally biased region" description="Polar residues" evidence="14">
    <location>
        <begin position="434"/>
        <end position="445"/>
    </location>
</feature>
<dbReference type="InterPro" id="IPR011335">
    <property type="entry name" value="Restrct_endonuc-II-like"/>
</dbReference>
<comment type="cofactor">
    <cofactor evidence="1 13">
        <name>Mg(2+)</name>
        <dbReference type="ChEBI" id="CHEBI:18420"/>
    </cofactor>
</comment>
<keyword evidence="17" id="KW-1185">Reference proteome</keyword>
<dbReference type="GO" id="GO:0003677">
    <property type="term" value="F:DNA binding"/>
    <property type="evidence" value="ECO:0007669"/>
    <property type="project" value="UniProtKB-UniRule"/>
</dbReference>
<dbReference type="GO" id="GO:0031297">
    <property type="term" value="P:replication fork processing"/>
    <property type="evidence" value="ECO:0007669"/>
    <property type="project" value="UniProtKB-ARBA"/>
</dbReference>
<accession>A0A9P0A5X2</accession>
<dbReference type="GO" id="GO:0031573">
    <property type="term" value="P:mitotic intra-S DNA damage checkpoint signaling"/>
    <property type="evidence" value="ECO:0007669"/>
    <property type="project" value="TreeGrafter"/>
</dbReference>
<feature type="compositionally biased region" description="Polar residues" evidence="14">
    <location>
        <begin position="634"/>
        <end position="650"/>
    </location>
</feature>
<evidence type="ECO:0000256" key="6">
    <source>
        <dbReference type="ARBA" id="ARBA00022759"/>
    </source>
</evidence>
<feature type="region of interest" description="Disordered" evidence="14">
    <location>
        <begin position="526"/>
        <end position="583"/>
    </location>
</feature>
<feature type="compositionally biased region" description="Polar residues" evidence="14">
    <location>
        <begin position="358"/>
        <end position="370"/>
    </location>
</feature>
<keyword evidence="8 13" id="KW-0378">Hydrolase</keyword>
<dbReference type="FunFam" id="1.10.10.10:FF:000307">
    <property type="entry name" value="Crossover junction endonuclease MUS81"/>
    <property type="match status" value="1"/>
</dbReference>
<evidence type="ECO:0000256" key="1">
    <source>
        <dbReference type="ARBA" id="ARBA00001946"/>
    </source>
</evidence>
<gene>
    <name evidence="16" type="ORF">BEMITA_LOCUS4164</name>
</gene>
<evidence type="ECO:0000313" key="16">
    <source>
        <dbReference type="EMBL" id="CAH0384878.1"/>
    </source>
</evidence>
<dbReference type="Gene3D" id="1.10.10.10">
    <property type="entry name" value="Winged helix-like DNA-binding domain superfamily/Winged helix DNA-binding domain"/>
    <property type="match status" value="1"/>
</dbReference>
<keyword evidence="4 13" id="KW-0540">Nuclease</keyword>
<dbReference type="Gene3D" id="3.40.50.10130">
    <property type="match status" value="1"/>
</dbReference>
<name>A0A9P0A5X2_BEMTA</name>
<evidence type="ECO:0000256" key="3">
    <source>
        <dbReference type="ARBA" id="ARBA00010015"/>
    </source>
</evidence>
<dbReference type="FunFam" id="1.10.150.110:FF:000001">
    <property type="entry name" value="Putative Crossover junction endonuclease MUS81"/>
    <property type="match status" value="1"/>
</dbReference>
<evidence type="ECO:0000313" key="17">
    <source>
        <dbReference type="Proteomes" id="UP001152759"/>
    </source>
</evidence>
<feature type="compositionally biased region" description="Polar residues" evidence="14">
    <location>
        <begin position="526"/>
        <end position="545"/>
    </location>
</feature>
<reference evidence="16" key="1">
    <citation type="submission" date="2021-12" db="EMBL/GenBank/DDBJ databases">
        <authorList>
            <person name="King R."/>
        </authorList>
    </citation>
    <scope>NUCLEOTIDE SEQUENCE</scope>
</reference>
<feature type="region of interest" description="Disordered" evidence="14">
    <location>
        <begin position="358"/>
        <end position="494"/>
    </location>
</feature>
<comment type="similarity">
    <text evidence="3 13">Belongs to the XPF family.</text>
</comment>
<comment type="function">
    <text evidence="13">Interacts with EME1 to form a DNA structure-specific endonuclease with substrate preference for branched DNA structures with a 5'-end at the branch nick. Typical substrates include 3'-flap structures, D-loops, replication forks and nicked Holliday junctions. May be required in mitosis for the processing of stalled or collapsed replication fork intermediates. May be required in meiosis for the repair of meiosis-specific double strand breaks subsequent to single-end invasion (SEI).</text>
</comment>
<protein>
    <recommendedName>
        <fullName evidence="13">Crossover junction endonuclease MUS81</fullName>
        <ecNumber evidence="13">3.1.22.-</ecNumber>
    </recommendedName>
</protein>
<evidence type="ECO:0000256" key="9">
    <source>
        <dbReference type="ARBA" id="ARBA00022842"/>
    </source>
</evidence>
<dbReference type="FunFam" id="3.40.50.10130:FF:000003">
    <property type="entry name" value="Crossover junction endonuclease MUS81"/>
    <property type="match status" value="1"/>
</dbReference>
<feature type="compositionally biased region" description="Acidic residues" evidence="14">
    <location>
        <begin position="287"/>
        <end position="298"/>
    </location>
</feature>
<evidence type="ECO:0000256" key="4">
    <source>
        <dbReference type="ARBA" id="ARBA00022722"/>
    </source>
</evidence>
<feature type="compositionally biased region" description="Polar residues" evidence="14">
    <location>
        <begin position="239"/>
        <end position="259"/>
    </location>
</feature>
<feature type="region of interest" description="Disordered" evidence="14">
    <location>
        <begin position="233"/>
        <end position="326"/>
    </location>
</feature>
<dbReference type="AlphaFoldDB" id="A0A9P0A5X2"/>
<evidence type="ECO:0000256" key="14">
    <source>
        <dbReference type="SAM" id="MobiDB-lite"/>
    </source>
</evidence>
<dbReference type="InterPro" id="IPR042530">
    <property type="entry name" value="EME1/EME2_C"/>
</dbReference>
<keyword evidence="12 13" id="KW-0539">Nucleus</keyword>
<comment type="subunit">
    <text evidence="13">Interacts with EME1.</text>
</comment>
<keyword evidence="7 13" id="KW-0227">DNA damage</keyword>
<dbReference type="Pfam" id="PF14716">
    <property type="entry name" value="HHH_8"/>
    <property type="match status" value="1"/>
</dbReference>
<proteinExistence type="inferred from homology"/>
<dbReference type="Gene3D" id="1.10.150.670">
    <property type="entry name" value="Crossover junction endonuclease EME1, DNA-binding domain"/>
    <property type="match status" value="1"/>
</dbReference>
<evidence type="ECO:0000256" key="10">
    <source>
        <dbReference type="ARBA" id="ARBA00023172"/>
    </source>
</evidence>
<evidence type="ECO:0000259" key="15">
    <source>
        <dbReference type="SMART" id="SM00891"/>
    </source>
</evidence>
<dbReference type="InterPro" id="IPR036388">
    <property type="entry name" value="WH-like_DNA-bd_sf"/>
</dbReference>
<dbReference type="GO" id="GO:0000727">
    <property type="term" value="P:double-strand break repair via break-induced replication"/>
    <property type="evidence" value="ECO:0007669"/>
    <property type="project" value="UniProtKB-UniRule"/>
</dbReference>
<dbReference type="SMART" id="SM00891">
    <property type="entry name" value="ERCC4"/>
    <property type="match status" value="1"/>
</dbReference>
<dbReference type="GO" id="GO:0046872">
    <property type="term" value="F:metal ion binding"/>
    <property type="evidence" value="ECO:0007669"/>
    <property type="project" value="UniProtKB-UniRule"/>
</dbReference>
<feature type="region of interest" description="Disordered" evidence="14">
    <location>
        <begin position="616"/>
        <end position="661"/>
    </location>
</feature>
<keyword evidence="6 13" id="KW-0255">Endonuclease</keyword>
<evidence type="ECO:0000256" key="12">
    <source>
        <dbReference type="ARBA" id="ARBA00023242"/>
    </source>
</evidence>
<feature type="domain" description="ERCC4" evidence="15">
    <location>
        <begin position="679"/>
        <end position="774"/>
    </location>
</feature>
<dbReference type="InterPro" id="IPR033309">
    <property type="entry name" value="Mus81"/>
</dbReference>
<dbReference type="CDD" id="cd20074">
    <property type="entry name" value="XPF_nuclease_Mus81"/>
    <property type="match status" value="1"/>
</dbReference>
<evidence type="ECO:0000256" key="7">
    <source>
        <dbReference type="ARBA" id="ARBA00022763"/>
    </source>
</evidence>
<dbReference type="GO" id="GO:0006308">
    <property type="term" value="P:DNA catabolic process"/>
    <property type="evidence" value="ECO:0007669"/>
    <property type="project" value="UniProtKB-UniRule"/>
</dbReference>
<dbReference type="PANTHER" id="PTHR13451:SF0">
    <property type="entry name" value="CROSSOVER JUNCTION ENDONUCLEASE MUS81"/>
    <property type="match status" value="1"/>
</dbReference>
<dbReference type="Pfam" id="PF21292">
    <property type="entry name" value="EME1-MUS81_C"/>
    <property type="match status" value="1"/>
</dbReference>
<dbReference type="EC" id="3.1.22.-" evidence="13"/>
<dbReference type="InterPro" id="IPR027421">
    <property type="entry name" value="DNA_pol_lamdba_lyase_dom_sf"/>
</dbReference>
<sequence length="941" mass="104912">MSKERRRMKVTHKRPNPLFEQWLEEWREEAVQKNSNLQYCYSKALKSLKRFPLPLKTGKDCLILDNFGHNLCSKLDRKLEEYRRTHPLSSSDDLTDVDAPTLACSTSNPQRANKTAKKRKLNDEERASTSTSPSAKKQRSYVPAFRSGGYAILITLYRSQNEGNYPGFMTKAQLQKSAQALCDASFYKPDPGSYYTAWSSMATLIKKAFISKTGNPPRFSLTIEGTELAKQLEEADPSAIQSSATVNDENKCQSRTNVYRATPRKKTSSKGKRPLKKNSRNMYADFSENESDPDEPDAVDAPASPPSNTIFSKNTQNSSTMSKTNNLNSYADSISQNQKGPFNKYSSKYDWLDLSSTEDGSEQVNCSPKSSVEKTPVSNVNRGSSGTILSNLGSYVISSSDDESPALDTGSLDKCGSSSRQIRKTSSSDKHHAITSNNTSVSIELSDSDDDSLPKELKSPGKKVSAPSDSEDFSVPCTDTFSKQSPRKSEKNIGFLDSLSDDEFDLLVKNSALSTIDKFSVPSISSVKSNNLCSSKDNKLSSMNREGSDQQSKEKCISEKETNSEIPISRLEELTSSNGENPATEVPESFAEFYFGDCNDDDDYLLSQVQCESDQLSKAKESIPPSQDKLPLPASQSPNKYSTKASTSRGSPKKCSNSSQSSSQASDFFILMPDMFDVILLVDEQESKNRTKPFILELDNSGIKYEVRHLKVGDYIWIARCRTTNAEVVLPYIIERKRMDDLGSSIKDGRFHEQKIRLKQSGIEKLIYLVEIYGGNYGLPETTVHQAAINTYVVDCFQLKYTSDYRHSALYLATLTKLISKQFKDKTIASCDKNSLPSFDPQSDFASLMTFKDFSKGMSKVRNYTVKEMFIKHLLQLFGMSVEKAVAITDRFPTPKSLLSAFKDGGQENMLASIVFGTPKRTIGPTLSKNIYQFYTSKNFP</sequence>
<keyword evidence="5 13" id="KW-0479">Metal-binding</keyword>
<feature type="compositionally biased region" description="Basic and acidic residues" evidence="14">
    <location>
        <begin position="546"/>
        <end position="563"/>
    </location>
</feature>
<dbReference type="SUPFAM" id="SSF47802">
    <property type="entry name" value="DNA polymerase beta, N-terminal domain-like"/>
    <property type="match status" value="1"/>
</dbReference>